<dbReference type="EMBL" id="MU157840">
    <property type="protein sequence ID" value="KAF9530410.1"/>
    <property type="molecule type" value="Genomic_DNA"/>
</dbReference>
<sequence>MLHFMRSLGSFISSLQLSSTDGNHRVLRLSMNERPSGLRLTLRWKIGFGNKPECVVYLLRSSLRFRNAIFYNIAANLPLASLQLLCVFVHVDAQVLAQAFGKLR</sequence>
<gene>
    <name evidence="1" type="ORF">CPB83DRAFT_179959</name>
</gene>
<evidence type="ECO:0000313" key="2">
    <source>
        <dbReference type="Proteomes" id="UP000807306"/>
    </source>
</evidence>
<reference evidence="1" key="1">
    <citation type="submission" date="2020-11" db="EMBL/GenBank/DDBJ databases">
        <authorList>
            <consortium name="DOE Joint Genome Institute"/>
            <person name="Ahrendt S."/>
            <person name="Riley R."/>
            <person name="Andreopoulos W."/>
            <person name="Labutti K."/>
            <person name="Pangilinan J."/>
            <person name="Ruiz-Duenas F.J."/>
            <person name="Barrasa J.M."/>
            <person name="Sanchez-Garcia M."/>
            <person name="Camarero S."/>
            <person name="Miyauchi S."/>
            <person name="Serrano A."/>
            <person name="Linde D."/>
            <person name="Babiker R."/>
            <person name="Drula E."/>
            <person name="Ayuso-Fernandez I."/>
            <person name="Pacheco R."/>
            <person name="Padilla G."/>
            <person name="Ferreira P."/>
            <person name="Barriuso J."/>
            <person name="Kellner H."/>
            <person name="Castanera R."/>
            <person name="Alfaro M."/>
            <person name="Ramirez L."/>
            <person name="Pisabarro A.G."/>
            <person name="Kuo A."/>
            <person name="Tritt A."/>
            <person name="Lipzen A."/>
            <person name="He G."/>
            <person name="Yan M."/>
            <person name="Ng V."/>
            <person name="Cullen D."/>
            <person name="Martin F."/>
            <person name="Rosso M.-N."/>
            <person name="Henrissat B."/>
            <person name="Hibbett D."/>
            <person name="Martinez A.T."/>
            <person name="Grigoriev I.V."/>
        </authorList>
    </citation>
    <scope>NUCLEOTIDE SEQUENCE</scope>
    <source>
        <strain evidence="1">CBS 506.95</strain>
    </source>
</reference>
<comment type="caution">
    <text evidence="1">The sequence shown here is derived from an EMBL/GenBank/DDBJ whole genome shotgun (WGS) entry which is preliminary data.</text>
</comment>
<accession>A0A9P6EK94</accession>
<keyword evidence="2" id="KW-1185">Reference proteome</keyword>
<protein>
    <submittedName>
        <fullName evidence="1">Uncharacterized protein</fullName>
    </submittedName>
</protein>
<evidence type="ECO:0000313" key="1">
    <source>
        <dbReference type="EMBL" id="KAF9530410.1"/>
    </source>
</evidence>
<dbReference type="Proteomes" id="UP000807306">
    <property type="component" value="Unassembled WGS sequence"/>
</dbReference>
<organism evidence="1 2">
    <name type="scientific">Crepidotus variabilis</name>
    <dbReference type="NCBI Taxonomy" id="179855"/>
    <lineage>
        <taxon>Eukaryota</taxon>
        <taxon>Fungi</taxon>
        <taxon>Dikarya</taxon>
        <taxon>Basidiomycota</taxon>
        <taxon>Agaricomycotina</taxon>
        <taxon>Agaricomycetes</taxon>
        <taxon>Agaricomycetidae</taxon>
        <taxon>Agaricales</taxon>
        <taxon>Agaricineae</taxon>
        <taxon>Crepidotaceae</taxon>
        <taxon>Crepidotus</taxon>
    </lineage>
</organism>
<dbReference type="AlphaFoldDB" id="A0A9P6EK94"/>
<name>A0A9P6EK94_9AGAR</name>
<proteinExistence type="predicted"/>